<feature type="compositionally biased region" description="Low complexity" evidence="1">
    <location>
        <begin position="66"/>
        <end position="90"/>
    </location>
</feature>
<evidence type="ECO:0000313" key="2">
    <source>
        <dbReference type="EMBL" id="KAJ7730525.1"/>
    </source>
</evidence>
<gene>
    <name evidence="2" type="ORF">B0H16DRAFT_1469498</name>
</gene>
<dbReference type="AlphaFoldDB" id="A0AAD7MRZ2"/>
<feature type="region of interest" description="Disordered" evidence="1">
    <location>
        <begin position="24"/>
        <end position="91"/>
    </location>
</feature>
<accession>A0AAD7MRZ2</accession>
<reference evidence="2" key="1">
    <citation type="submission" date="2023-03" db="EMBL/GenBank/DDBJ databases">
        <title>Massive genome expansion in bonnet fungi (Mycena s.s.) driven by repeated elements and novel gene families across ecological guilds.</title>
        <authorList>
            <consortium name="Lawrence Berkeley National Laboratory"/>
            <person name="Harder C.B."/>
            <person name="Miyauchi S."/>
            <person name="Viragh M."/>
            <person name="Kuo A."/>
            <person name="Thoen E."/>
            <person name="Andreopoulos B."/>
            <person name="Lu D."/>
            <person name="Skrede I."/>
            <person name="Drula E."/>
            <person name="Henrissat B."/>
            <person name="Morin E."/>
            <person name="Kohler A."/>
            <person name="Barry K."/>
            <person name="LaButti K."/>
            <person name="Morin E."/>
            <person name="Salamov A."/>
            <person name="Lipzen A."/>
            <person name="Mereny Z."/>
            <person name="Hegedus B."/>
            <person name="Baldrian P."/>
            <person name="Stursova M."/>
            <person name="Weitz H."/>
            <person name="Taylor A."/>
            <person name="Grigoriev I.V."/>
            <person name="Nagy L.G."/>
            <person name="Martin F."/>
            <person name="Kauserud H."/>
        </authorList>
    </citation>
    <scope>NUCLEOTIDE SEQUENCE</scope>
    <source>
        <strain evidence="2">CBHHK182m</strain>
    </source>
</reference>
<protein>
    <submittedName>
        <fullName evidence="2">Uncharacterized protein</fullName>
    </submittedName>
</protein>
<comment type="caution">
    <text evidence="2">The sequence shown here is derived from an EMBL/GenBank/DDBJ whole genome shotgun (WGS) entry which is preliminary data.</text>
</comment>
<organism evidence="2 3">
    <name type="scientific">Mycena metata</name>
    <dbReference type="NCBI Taxonomy" id="1033252"/>
    <lineage>
        <taxon>Eukaryota</taxon>
        <taxon>Fungi</taxon>
        <taxon>Dikarya</taxon>
        <taxon>Basidiomycota</taxon>
        <taxon>Agaricomycotina</taxon>
        <taxon>Agaricomycetes</taxon>
        <taxon>Agaricomycetidae</taxon>
        <taxon>Agaricales</taxon>
        <taxon>Marasmiineae</taxon>
        <taxon>Mycenaceae</taxon>
        <taxon>Mycena</taxon>
    </lineage>
</organism>
<name>A0AAD7MRZ2_9AGAR</name>
<evidence type="ECO:0000256" key="1">
    <source>
        <dbReference type="SAM" id="MobiDB-lite"/>
    </source>
</evidence>
<dbReference type="Proteomes" id="UP001215598">
    <property type="component" value="Unassembled WGS sequence"/>
</dbReference>
<keyword evidence="3" id="KW-1185">Reference proteome</keyword>
<sequence>MPPTRRVRRAELLLKSYIRNHKGRQRRAFLRRRAAARVRDRNPEPPTPRRQFEDDLPLDDSDTSSDSDSSSDTSSHSSTSGSTTDSQWSDILGPDWRFMNDMLVHQENLDS</sequence>
<evidence type="ECO:0000313" key="3">
    <source>
        <dbReference type="Proteomes" id="UP001215598"/>
    </source>
</evidence>
<dbReference type="EMBL" id="JARKIB010000158">
    <property type="protein sequence ID" value="KAJ7730525.1"/>
    <property type="molecule type" value="Genomic_DNA"/>
</dbReference>
<feature type="compositionally biased region" description="Acidic residues" evidence="1">
    <location>
        <begin position="54"/>
        <end position="65"/>
    </location>
</feature>
<proteinExistence type="predicted"/>
<feature type="compositionally biased region" description="Basic residues" evidence="1">
    <location>
        <begin position="24"/>
        <end position="36"/>
    </location>
</feature>